<dbReference type="Gene3D" id="3.40.50.40">
    <property type="match status" value="1"/>
</dbReference>
<feature type="compositionally biased region" description="Basic and acidic residues" evidence="9">
    <location>
        <begin position="96"/>
        <end position="124"/>
    </location>
</feature>
<dbReference type="Pfam" id="PF00710">
    <property type="entry name" value="Asparaginase"/>
    <property type="match status" value="1"/>
</dbReference>
<dbReference type="Pfam" id="PF12796">
    <property type="entry name" value="Ank_2"/>
    <property type="match status" value="1"/>
</dbReference>
<dbReference type="InterPro" id="IPR006033">
    <property type="entry name" value="AsnA_fam"/>
</dbReference>
<dbReference type="Pfam" id="PF17763">
    <property type="entry name" value="Asparaginase_C"/>
    <property type="match status" value="1"/>
</dbReference>
<organism evidence="12 13">
    <name type="scientific">Serendipita vermifera MAFF 305830</name>
    <dbReference type="NCBI Taxonomy" id="933852"/>
    <lineage>
        <taxon>Eukaryota</taxon>
        <taxon>Fungi</taxon>
        <taxon>Dikarya</taxon>
        <taxon>Basidiomycota</taxon>
        <taxon>Agaricomycotina</taxon>
        <taxon>Agaricomycetes</taxon>
        <taxon>Sebacinales</taxon>
        <taxon>Serendipitaceae</taxon>
        <taxon>Serendipita</taxon>
    </lineage>
</organism>
<dbReference type="PROSITE" id="PS50297">
    <property type="entry name" value="ANK_REP_REGION"/>
    <property type="match status" value="2"/>
</dbReference>
<dbReference type="SMART" id="SM00248">
    <property type="entry name" value="ANK"/>
    <property type="match status" value="2"/>
</dbReference>
<keyword evidence="13" id="KW-1185">Reference proteome</keyword>
<dbReference type="InterPro" id="IPR027475">
    <property type="entry name" value="Asparaginase/glutaminase_AS2"/>
</dbReference>
<accession>A0A0C2XC64</accession>
<evidence type="ECO:0000256" key="3">
    <source>
        <dbReference type="ARBA" id="ARBA00022801"/>
    </source>
</evidence>
<dbReference type="HOGENOM" id="CLU_019134_3_0_1"/>
<dbReference type="EC" id="3.5.1.1" evidence="1"/>
<evidence type="ECO:0000256" key="1">
    <source>
        <dbReference type="ARBA" id="ARBA00012920"/>
    </source>
</evidence>
<dbReference type="NCBIfam" id="TIGR00519">
    <property type="entry name" value="asnASE_I"/>
    <property type="match status" value="1"/>
</dbReference>
<dbReference type="PROSITE" id="PS50088">
    <property type="entry name" value="ANK_REPEAT"/>
    <property type="match status" value="2"/>
</dbReference>
<feature type="active site" evidence="8">
    <location>
        <position position="255"/>
    </location>
</feature>
<evidence type="ECO:0000259" key="11">
    <source>
        <dbReference type="Pfam" id="PF17763"/>
    </source>
</evidence>
<evidence type="ECO:0000259" key="10">
    <source>
        <dbReference type="Pfam" id="PF00710"/>
    </source>
</evidence>
<dbReference type="OrthoDB" id="542841at2759"/>
<dbReference type="InterPro" id="IPR037152">
    <property type="entry name" value="L-asparaginase_N_sf"/>
</dbReference>
<evidence type="ECO:0000313" key="13">
    <source>
        <dbReference type="Proteomes" id="UP000054097"/>
    </source>
</evidence>
<dbReference type="InterPro" id="IPR002110">
    <property type="entry name" value="Ankyrin_rpt"/>
</dbReference>
<dbReference type="EMBL" id="KN824304">
    <property type="protein sequence ID" value="KIM26737.1"/>
    <property type="molecule type" value="Genomic_DNA"/>
</dbReference>
<dbReference type="InterPro" id="IPR036770">
    <property type="entry name" value="Ankyrin_rpt-contain_sf"/>
</dbReference>
<gene>
    <name evidence="12" type="ORF">M408DRAFT_180286</name>
</gene>
<dbReference type="PANTHER" id="PTHR11707">
    <property type="entry name" value="L-ASPARAGINASE"/>
    <property type="match status" value="1"/>
</dbReference>
<dbReference type="FunFam" id="3.40.50.1170:FF:000003">
    <property type="entry name" value="60 kDa lysophospholipase"/>
    <property type="match status" value="1"/>
</dbReference>
<comment type="similarity">
    <text evidence="5">In the N-terminal section; belongs to the asparaginase 1 family.</text>
</comment>
<dbReference type="InterPro" id="IPR036152">
    <property type="entry name" value="Asp/glu_Ase-like_sf"/>
</dbReference>
<feature type="repeat" description="ANK" evidence="6">
    <location>
        <begin position="702"/>
        <end position="734"/>
    </location>
</feature>
<reference evidence="13" key="2">
    <citation type="submission" date="2015-01" db="EMBL/GenBank/DDBJ databases">
        <title>Evolutionary Origins and Diversification of the Mycorrhizal Mutualists.</title>
        <authorList>
            <consortium name="DOE Joint Genome Institute"/>
            <consortium name="Mycorrhizal Genomics Consortium"/>
            <person name="Kohler A."/>
            <person name="Kuo A."/>
            <person name="Nagy L.G."/>
            <person name="Floudas D."/>
            <person name="Copeland A."/>
            <person name="Barry K.W."/>
            <person name="Cichocki N."/>
            <person name="Veneault-Fourrey C."/>
            <person name="LaButti K."/>
            <person name="Lindquist E.A."/>
            <person name="Lipzen A."/>
            <person name="Lundell T."/>
            <person name="Morin E."/>
            <person name="Murat C."/>
            <person name="Riley R."/>
            <person name="Ohm R."/>
            <person name="Sun H."/>
            <person name="Tunlid A."/>
            <person name="Henrissat B."/>
            <person name="Grigoriev I.V."/>
            <person name="Hibbett D.S."/>
            <person name="Martin F."/>
        </authorList>
    </citation>
    <scope>NUCLEOTIDE SEQUENCE [LARGE SCALE GENOMIC DNA]</scope>
    <source>
        <strain evidence="13">MAFF 305830</strain>
    </source>
</reference>
<dbReference type="PRINTS" id="PR00139">
    <property type="entry name" value="ASNGLNASE"/>
</dbReference>
<evidence type="ECO:0000256" key="2">
    <source>
        <dbReference type="ARBA" id="ARBA00022737"/>
    </source>
</evidence>
<feature type="active site" evidence="7">
    <location>
        <position position="18"/>
    </location>
</feature>
<dbReference type="GO" id="GO:0004067">
    <property type="term" value="F:asparaginase activity"/>
    <property type="evidence" value="ECO:0007669"/>
    <property type="project" value="UniProtKB-UniRule"/>
</dbReference>
<keyword evidence="3" id="KW-0378">Hydrolase</keyword>
<dbReference type="Proteomes" id="UP000054097">
    <property type="component" value="Unassembled WGS sequence"/>
</dbReference>
<dbReference type="InterPro" id="IPR027474">
    <property type="entry name" value="L-asparaginase_N"/>
</dbReference>
<evidence type="ECO:0000256" key="6">
    <source>
        <dbReference type="PROSITE-ProRule" id="PRU00023"/>
    </source>
</evidence>
<dbReference type="InterPro" id="IPR006034">
    <property type="entry name" value="Asparaginase/glutaminase-like"/>
</dbReference>
<dbReference type="SUPFAM" id="SSF48403">
    <property type="entry name" value="Ankyrin repeat"/>
    <property type="match status" value="1"/>
</dbReference>
<dbReference type="FunFam" id="3.40.50.40:FF:000001">
    <property type="entry name" value="L-asparaginase 1"/>
    <property type="match status" value="1"/>
</dbReference>
<dbReference type="InterPro" id="IPR041725">
    <property type="entry name" value="L-asparaginase_I"/>
</dbReference>
<dbReference type="PANTHER" id="PTHR11707:SF28">
    <property type="entry name" value="60 KDA LYSOPHOSPHOLIPASE"/>
    <property type="match status" value="1"/>
</dbReference>
<dbReference type="SUPFAM" id="SSF53774">
    <property type="entry name" value="Glutaminase/Asparaginase"/>
    <property type="match status" value="2"/>
</dbReference>
<evidence type="ECO:0000256" key="7">
    <source>
        <dbReference type="PROSITE-ProRule" id="PRU10099"/>
    </source>
</evidence>
<dbReference type="PROSITE" id="PS51732">
    <property type="entry name" value="ASN_GLN_ASE_3"/>
    <property type="match status" value="1"/>
</dbReference>
<keyword evidence="4 6" id="KW-0040">ANK repeat</keyword>
<feature type="repeat" description="ANK" evidence="6">
    <location>
        <begin position="669"/>
        <end position="701"/>
    </location>
</feature>
<proteinExistence type="inferred from homology"/>
<dbReference type="CDD" id="cd08963">
    <property type="entry name" value="L-asparaginase_I"/>
    <property type="match status" value="1"/>
</dbReference>
<evidence type="ECO:0000256" key="4">
    <source>
        <dbReference type="ARBA" id="ARBA00023043"/>
    </source>
</evidence>
<dbReference type="GO" id="GO:0006528">
    <property type="term" value="P:asparagine metabolic process"/>
    <property type="evidence" value="ECO:0007669"/>
    <property type="project" value="UniProtKB-ARBA"/>
</dbReference>
<keyword evidence="2" id="KW-0677">Repeat</keyword>
<dbReference type="STRING" id="933852.A0A0C2XC64"/>
<dbReference type="SFLD" id="SFLDS00057">
    <property type="entry name" value="Glutaminase/Asparaginase"/>
    <property type="match status" value="1"/>
</dbReference>
<dbReference type="Gene3D" id="3.40.50.1170">
    <property type="entry name" value="L-asparaginase, N-terminal domain"/>
    <property type="match status" value="1"/>
</dbReference>
<feature type="domain" description="L-asparaginase N-terminal" evidence="10">
    <location>
        <begin position="217"/>
        <end position="356"/>
    </location>
</feature>
<dbReference type="AlphaFoldDB" id="A0A0C2XC64"/>
<evidence type="ECO:0000256" key="9">
    <source>
        <dbReference type="SAM" id="MobiDB-lite"/>
    </source>
</evidence>
<feature type="region of interest" description="Disordered" evidence="9">
    <location>
        <begin position="66"/>
        <end position="145"/>
    </location>
</feature>
<evidence type="ECO:0000256" key="5">
    <source>
        <dbReference type="ARBA" id="ARBA00061199"/>
    </source>
</evidence>
<reference evidence="12 13" key="1">
    <citation type="submission" date="2014-04" db="EMBL/GenBank/DDBJ databases">
        <authorList>
            <consortium name="DOE Joint Genome Institute"/>
            <person name="Kuo A."/>
            <person name="Zuccaro A."/>
            <person name="Kohler A."/>
            <person name="Nagy L.G."/>
            <person name="Floudas D."/>
            <person name="Copeland A."/>
            <person name="Barry K.W."/>
            <person name="Cichocki N."/>
            <person name="Veneault-Fourrey C."/>
            <person name="LaButti K."/>
            <person name="Lindquist E.A."/>
            <person name="Lipzen A."/>
            <person name="Lundell T."/>
            <person name="Morin E."/>
            <person name="Murat C."/>
            <person name="Sun H."/>
            <person name="Tunlid A."/>
            <person name="Henrissat B."/>
            <person name="Grigoriev I.V."/>
            <person name="Hibbett D.S."/>
            <person name="Martin F."/>
            <person name="Nordberg H.P."/>
            <person name="Cantor M.N."/>
            <person name="Hua S.X."/>
        </authorList>
    </citation>
    <scope>NUCLEOTIDE SEQUENCE [LARGE SCALE GENOMIC DNA]</scope>
    <source>
        <strain evidence="12 13">MAFF 305830</strain>
    </source>
</reference>
<dbReference type="PROSITE" id="PS00144">
    <property type="entry name" value="ASN_GLN_ASE_1"/>
    <property type="match status" value="1"/>
</dbReference>
<dbReference type="InterPro" id="IPR020827">
    <property type="entry name" value="Asparaginase/glutaminase_AS1"/>
</dbReference>
<name>A0A0C2XC64_SERVB</name>
<dbReference type="PROSITE" id="PS00917">
    <property type="entry name" value="ASN_GLN_ASE_2"/>
    <property type="match status" value="1"/>
</dbReference>
<protein>
    <recommendedName>
        <fullName evidence="1">asparaginase</fullName>
        <ecNumber evidence="1">3.5.1.1</ecNumber>
    </recommendedName>
</protein>
<feature type="domain" description="Asparaginase/glutaminase C-terminal" evidence="11">
    <location>
        <begin position="376"/>
        <end position="487"/>
    </location>
</feature>
<dbReference type="SMART" id="SM00870">
    <property type="entry name" value="Asparaginase"/>
    <property type="match status" value="1"/>
</dbReference>
<evidence type="ECO:0000256" key="8">
    <source>
        <dbReference type="PROSITE-ProRule" id="PRU10100"/>
    </source>
</evidence>
<evidence type="ECO:0000313" key="12">
    <source>
        <dbReference type="EMBL" id="KIM26737.1"/>
    </source>
</evidence>
<dbReference type="InterPro" id="IPR040919">
    <property type="entry name" value="Asparaginase_C"/>
</dbReference>
<dbReference type="InterPro" id="IPR027473">
    <property type="entry name" value="L-asparaginase_C"/>
</dbReference>
<feature type="compositionally biased region" description="Basic and acidic residues" evidence="9">
    <location>
        <begin position="68"/>
        <end position="88"/>
    </location>
</feature>
<sequence>MALASEESRVLLLYTGGTIGMLVSDAGYVPEPFFLFETLRSQTSRFHDPHGDSLLSRGRSVEGFRAWSEGRSREQSKSRSRNVSRESRGNAPLGVLHEHTPPKNKRAGEQQDGERTPAHERGDPFDGLQMTSPKQVAGGSNVPNTLLVRSSRPLQAPPLMEDSDDQESPFRQRAAVLPKCKKVRENCYEMHLPSLVTPAASSAPGGNVKRIRYAVLEWNPLLDSSNMEIADWIRIAEEIELNYHLFDAFVVLHGTDTMCYSSSALSFLLEDLGKTVIITGAQIPLSQLRNDAVENLLGALSIAGQYIIPECSLFFNHRLFRGNRVSKTSSTDYDAFSSPNFSPLANIGIDIDINWADVVRPTSLRAFKAHKSMCPNVATLRLFPGITAAIVRAFLSPPVQGVVLETFGAGNAPQRADLMQALKDACERGVVIVAISQCAKGTVSDAYETGRTLQAVGVASGGDMTTECALAKLAYLLSKTDKLSAAEVHALMQVPLRGELTLPAAMSVHAPPATKIAPESNSSDAFGNLLNRITRLSAPQALVPSVQIAAPSDVSVHRNQPPGRPKMSASMTLLGSTVALSKSARETASSWGNTASETASTEAALYPFLVHLAVAQDDAETLAFCLGIPLSTTEALDEDSPGGVANIPVSQSNRNLVKGGVVNCLDVASGRTPLHVAGLNGSVKCTKVLLEAGALIHIRDSLDHTALYYAARHGHGSIVDSLLQAGAHFGGADVEGGYVRLAVKLAQSAGDLAALAVWAKTGVRI</sequence>
<dbReference type="Gene3D" id="1.25.40.20">
    <property type="entry name" value="Ankyrin repeat-containing domain"/>
    <property type="match status" value="1"/>
</dbReference>